<reference evidence="3" key="1">
    <citation type="submission" date="2014-08" db="EMBL/GenBank/DDBJ databases">
        <authorList>
            <person name="Senf B."/>
            <person name="Petzold A."/>
            <person name="Downie B.R."/>
            <person name="Koch P."/>
            <person name="Platzer M."/>
        </authorList>
    </citation>
    <scope>NUCLEOTIDE SEQUENCE [LARGE SCALE GENOMIC DNA]</scope>
    <source>
        <strain evidence="3">GRZ</strain>
    </source>
</reference>
<reference evidence="3" key="3">
    <citation type="submission" date="2025-09" db="UniProtKB">
        <authorList>
            <consortium name="Ensembl"/>
        </authorList>
    </citation>
    <scope>IDENTIFICATION</scope>
</reference>
<proteinExistence type="predicted"/>
<evidence type="ECO:0000256" key="1">
    <source>
        <dbReference type="SAM" id="SignalP"/>
    </source>
</evidence>
<dbReference type="Proteomes" id="UP000694548">
    <property type="component" value="Chromosome sgr10"/>
</dbReference>
<dbReference type="InterPro" id="IPR016186">
    <property type="entry name" value="C-type_lectin-like/link_sf"/>
</dbReference>
<evidence type="ECO:0000259" key="2">
    <source>
        <dbReference type="PROSITE" id="PS50041"/>
    </source>
</evidence>
<feature type="domain" description="C-type lectin" evidence="2">
    <location>
        <begin position="135"/>
        <end position="254"/>
    </location>
</feature>
<evidence type="ECO:0000313" key="3">
    <source>
        <dbReference type="Ensembl" id="ENSNFUP00015021700.1"/>
    </source>
</evidence>
<reference evidence="3" key="2">
    <citation type="submission" date="2025-08" db="UniProtKB">
        <authorList>
            <consortium name="Ensembl"/>
        </authorList>
    </citation>
    <scope>IDENTIFICATION</scope>
</reference>
<dbReference type="PANTHER" id="PTHR45784:SF8">
    <property type="entry name" value="C-TYPE MANNOSE RECEPTOR 2-RELATED"/>
    <property type="match status" value="1"/>
</dbReference>
<dbReference type="GeneTree" id="ENSGT00940000163460"/>
<keyword evidence="4" id="KW-1185">Reference proteome</keyword>
<keyword evidence="1" id="KW-0732">Signal</keyword>
<sequence>MDATAPRLLLLTGLFEAALSATFGVNIYVSKNVTWSEARGYCTKYFTDLSSVSSQGESKHLVHLGEYAATLSTGSSTFESGWTGLHKDFSGTWKWSGVSPALFFQWIPAKDLGNDLNCVVLSKQDWQVVNCEEQFPFFCFHTNLALVKESKSWEAAMEHCQGLNKELLSLSSELQLTKVLQTSKMASTAHVWTGLRYLGDSWVWVNGINLENQTWSQDMIPQCPAWKNHCGALSLESGQMETWDCADELNFICY</sequence>
<dbReference type="Ensembl" id="ENSNFUT00015022714.1">
    <property type="protein sequence ID" value="ENSNFUP00015021700.1"/>
    <property type="gene ID" value="ENSNFUG00015010540.1"/>
</dbReference>
<evidence type="ECO:0000313" key="4">
    <source>
        <dbReference type="Proteomes" id="UP000694548"/>
    </source>
</evidence>
<dbReference type="AlphaFoldDB" id="A0A8C6LNX6"/>
<dbReference type="Gene3D" id="3.10.100.10">
    <property type="entry name" value="Mannose-Binding Protein A, subunit A"/>
    <property type="match status" value="2"/>
</dbReference>
<organism evidence="3 4">
    <name type="scientific">Nothobranchius furzeri</name>
    <name type="common">Turquoise killifish</name>
    <dbReference type="NCBI Taxonomy" id="105023"/>
    <lineage>
        <taxon>Eukaryota</taxon>
        <taxon>Metazoa</taxon>
        <taxon>Chordata</taxon>
        <taxon>Craniata</taxon>
        <taxon>Vertebrata</taxon>
        <taxon>Euteleostomi</taxon>
        <taxon>Actinopterygii</taxon>
        <taxon>Neopterygii</taxon>
        <taxon>Teleostei</taxon>
        <taxon>Neoteleostei</taxon>
        <taxon>Acanthomorphata</taxon>
        <taxon>Ovalentaria</taxon>
        <taxon>Atherinomorphae</taxon>
        <taxon>Cyprinodontiformes</taxon>
        <taxon>Nothobranchiidae</taxon>
        <taxon>Nothobranchius</taxon>
    </lineage>
</organism>
<dbReference type="InterPro" id="IPR016187">
    <property type="entry name" value="CTDL_fold"/>
</dbReference>
<dbReference type="Pfam" id="PF00059">
    <property type="entry name" value="Lectin_C"/>
    <property type="match status" value="2"/>
</dbReference>
<dbReference type="SUPFAM" id="SSF56436">
    <property type="entry name" value="C-type lectin-like"/>
    <property type="match status" value="2"/>
</dbReference>
<accession>A0A8C6LNX6</accession>
<dbReference type="PANTHER" id="PTHR45784">
    <property type="entry name" value="C-TYPE LECTIN DOMAIN FAMILY 20 MEMBER A-RELATED"/>
    <property type="match status" value="1"/>
</dbReference>
<dbReference type="SMART" id="SM00034">
    <property type="entry name" value="CLECT"/>
    <property type="match status" value="2"/>
</dbReference>
<dbReference type="PROSITE" id="PS50041">
    <property type="entry name" value="C_TYPE_LECTIN_2"/>
    <property type="match status" value="2"/>
</dbReference>
<feature type="chain" id="PRO_5034206548" description="C-type lectin domain-containing protein" evidence="1">
    <location>
        <begin position="21"/>
        <end position="254"/>
    </location>
</feature>
<feature type="domain" description="C-type lectin" evidence="2">
    <location>
        <begin position="34"/>
        <end position="140"/>
    </location>
</feature>
<feature type="signal peptide" evidence="1">
    <location>
        <begin position="1"/>
        <end position="20"/>
    </location>
</feature>
<dbReference type="InterPro" id="IPR001304">
    <property type="entry name" value="C-type_lectin-like"/>
</dbReference>
<protein>
    <recommendedName>
        <fullName evidence="2">C-type lectin domain-containing protein</fullName>
    </recommendedName>
</protein>
<name>A0A8C6LNX6_NOTFU</name>